<proteinExistence type="predicted"/>
<dbReference type="EMBL" id="BK032856">
    <property type="protein sequence ID" value="DAF64321.1"/>
    <property type="molecule type" value="Genomic_DNA"/>
</dbReference>
<name>A0A8S5TMB3_9CAUD</name>
<sequence>MNKHFLYLTKKCLLTLSQYNPRASRSIDLYISIGIK</sequence>
<evidence type="ECO:0000313" key="1">
    <source>
        <dbReference type="EMBL" id="DAF64321.1"/>
    </source>
</evidence>
<organism evidence="1">
    <name type="scientific">Podoviridae sp. ct2m58</name>
    <dbReference type="NCBI Taxonomy" id="2827721"/>
    <lineage>
        <taxon>Viruses</taxon>
        <taxon>Duplodnaviria</taxon>
        <taxon>Heunggongvirae</taxon>
        <taxon>Uroviricota</taxon>
        <taxon>Caudoviricetes</taxon>
    </lineage>
</organism>
<protein>
    <submittedName>
        <fullName evidence="1">Uncharacterized protein</fullName>
    </submittedName>
</protein>
<reference evidence="1" key="1">
    <citation type="journal article" date="2021" name="Proc. Natl. Acad. Sci. U.S.A.">
        <title>A Catalog of Tens of Thousands of Viruses from Human Metagenomes Reveals Hidden Associations with Chronic Diseases.</title>
        <authorList>
            <person name="Tisza M.J."/>
            <person name="Buck C.B."/>
        </authorList>
    </citation>
    <scope>NUCLEOTIDE SEQUENCE</scope>
    <source>
        <strain evidence="1">Ct2m58</strain>
    </source>
</reference>
<accession>A0A8S5TMB3</accession>